<organism evidence="2 3">
    <name type="scientific">Tanacetum coccineum</name>
    <dbReference type="NCBI Taxonomy" id="301880"/>
    <lineage>
        <taxon>Eukaryota</taxon>
        <taxon>Viridiplantae</taxon>
        <taxon>Streptophyta</taxon>
        <taxon>Embryophyta</taxon>
        <taxon>Tracheophyta</taxon>
        <taxon>Spermatophyta</taxon>
        <taxon>Magnoliopsida</taxon>
        <taxon>eudicotyledons</taxon>
        <taxon>Gunneridae</taxon>
        <taxon>Pentapetalae</taxon>
        <taxon>asterids</taxon>
        <taxon>campanulids</taxon>
        <taxon>Asterales</taxon>
        <taxon>Asteraceae</taxon>
        <taxon>Asteroideae</taxon>
        <taxon>Anthemideae</taxon>
        <taxon>Anthemidinae</taxon>
        <taxon>Tanacetum</taxon>
    </lineage>
</organism>
<accession>A0ABQ5F2Q0</accession>
<feature type="region of interest" description="Disordered" evidence="1">
    <location>
        <begin position="1"/>
        <end position="22"/>
    </location>
</feature>
<reference evidence="2" key="1">
    <citation type="journal article" date="2022" name="Int. J. Mol. Sci.">
        <title>Draft Genome of Tanacetum Coccineum: Genomic Comparison of Closely Related Tanacetum-Family Plants.</title>
        <authorList>
            <person name="Yamashiro T."/>
            <person name="Shiraishi A."/>
            <person name="Nakayama K."/>
            <person name="Satake H."/>
        </authorList>
    </citation>
    <scope>NUCLEOTIDE SEQUENCE</scope>
</reference>
<evidence type="ECO:0000313" key="2">
    <source>
        <dbReference type="EMBL" id="GJT57353.1"/>
    </source>
</evidence>
<comment type="caution">
    <text evidence="2">The sequence shown here is derived from an EMBL/GenBank/DDBJ whole genome shotgun (WGS) entry which is preliminary data.</text>
</comment>
<keyword evidence="3" id="KW-1185">Reference proteome</keyword>
<name>A0ABQ5F2Q0_9ASTR</name>
<proteinExistence type="predicted"/>
<gene>
    <name evidence="2" type="ORF">Tco_0992407</name>
</gene>
<protein>
    <submittedName>
        <fullName evidence="2">Uncharacterized protein</fullName>
    </submittedName>
</protein>
<feature type="compositionally biased region" description="Polar residues" evidence="1">
    <location>
        <begin position="8"/>
        <end position="22"/>
    </location>
</feature>
<evidence type="ECO:0000313" key="3">
    <source>
        <dbReference type="Proteomes" id="UP001151760"/>
    </source>
</evidence>
<dbReference type="Proteomes" id="UP001151760">
    <property type="component" value="Unassembled WGS sequence"/>
</dbReference>
<dbReference type="EMBL" id="BQNB010016924">
    <property type="protein sequence ID" value="GJT57353.1"/>
    <property type="molecule type" value="Genomic_DNA"/>
</dbReference>
<feature type="region of interest" description="Disordered" evidence="1">
    <location>
        <begin position="45"/>
        <end position="126"/>
    </location>
</feature>
<reference evidence="2" key="2">
    <citation type="submission" date="2022-01" db="EMBL/GenBank/DDBJ databases">
        <authorList>
            <person name="Yamashiro T."/>
            <person name="Shiraishi A."/>
            <person name="Satake H."/>
            <person name="Nakayama K."/>
        </authorList>
    </citation>
    <scope>NUCLEOTIDE SEQUENCE</scope>
</reference>
<evidence type="ECO:0000256" key="1">
    <source>
        <dbReference type="SAM" id="MobiDB-lite"/>
    </source>
</evidence>
<sequence length="126" mass="13915">MAPKRSTRSNTAPETTNTTYVTDAQLQAMTDQGVTAALAARYADRNTNGDDSHNSGTGVKRNKNGLTSGGITSLTFSKMSTIKLQRHGRSCRNGYLRKGRKTKPKRQNRTRNGKAWKRQSQDKAQV</sequence>
<feature type="compositionally biased region" description="Basic residues" evidence="1">
    <location>
        <begin position="84"/>
        <end position="117"/>
    </location>
</feature>
<feature type="compositionally biased region" description="Polar residues" evidence="1">
    <location>
        <begin position="64"/>
        <end position="83"/>
    </location>
</feature>